<evidence type="ECO:0000313" key="2">
    <source>
        <dbReference type="EMBL" id="MQS45476.1"/>
    </source>
</evidence>
<dbReference type="InterPro" id="IPR029044">
    <property type="entry name" value="Nucleotide-diphossugar_trans"/>
</dbReference>
<dbReference type="CDD" id="cd00761">
    <property type="entry name" value="Glyco_tranf_GTA_type"/>
    <property type="match status" value="1"/>
</dbReference>
<dbReference type="SUPFAM" id="SSF53448">
    <property type="entry name" value="Nucleotide-diphospho-sugar transferases"/>
    <property type="match status" value="1"/>
</dbReference>
<feature type="domain" description="Glycosyltransferase 2-like" evidence="1">
    <location>
        <begin position="7"/>
        <end position="173"/>
    </location>
</feature>
<comment type="caution">
    <text evidence="2">The sequence shown here is derived from an EMBL/GenBank/DDBJ whole genome shotgun (WGS) entry which is preliminary data.</text>
</comment>
<name>A0ABW9P8C1_9LACO</name>
<dbReference type="Gene3D" id="3.90.550.10">
    <property type="entry name" value="Spore Coat Polysaccharide Biosynthesis Protein SpsA, Chain A"/>
    <property type="match status" value="1"/>
</dbReference>
<organism evidence="2 3">
    <name type="scientific">Companilactobacillus mishanensis</name>
    <dbReference type="NCBI Taxonomy" id="2486008"/>
    <lineage>
        <taxon>Bacteria</taxon>
        <taxon>Bacillati</taxon>
        <taxon>Bacillota</taxon>
        <taxon>Bacilli</taxon>
        <taxon>Lactobacillales</taxon>
        <taxon>Lactobacillaceae</taxon>
        <taxon>Companilactobacillus</taxon>
    </lineage>
</organism>
<dbReference type="PANTHER" id="PTHR22916:SF3">
    <property type="entry name" value="UDP-GLCNAC:BETAGAL BETA-1,3-N-ACETYLGLUCOSAMINYLTRANSFERASE-LIKE PROTEIN 1"/>
    <property type="match status" value="1"/>
</dbReference>
<reference evidence="2 3" key="1">
    <citation type="journal article" date="2019" name="Syst. Appl. Microbiol.">
        <title>Polyphasic characterization of two novel Lactobacillus spp. isolated from blown salami packages: Description of Lactobacillus halodurans sp. nov. and Lactobacillus salsicarnum sp. nov.</title>
        <authorList>
            <person name="Schuster J.A."/>
            <person name="Klingl A."/>
            <person name="Vogel R.F."/>
            <person name="Ehrmann M.A."/>
        </authorList>
    </citation>
    <scope>NUCLEOTIDE SEQUENCE [LARGE SCALE GENOMIC DNA]</scope>
    <source>
        <strain evidence="2 3">TMW 1.2098</strain>
    </source>
</reference>
<dbReference type="PANTHER" id="PTHR22916">
    <property type="entry name" value="GLYCOSYLTRANSFERASE"/>
    <property type="match status" value="1"/>
</dbReference>
<evidence type="ECO:0000313" key="3">
    <source>
        <dbReference type="Proteomes" id="UP000436655"/>
    </source>
</evidence>
<dbReference type="EMBL" id="VDFN01000007">
    <property type="protein sequence ID" value="MQS45476.1"/>
    <property type="molecule type" value="Genomic_DNA"/>
</dbReference>
<dbReference type="RefSeq" id="WP_125705586.1">
    <property type="nucleotide sequence ID" value="NZ_JBHTOO010000027.1"/>
</dbReference>
<accession>A0ABW9P8C1</accession>
<protein>
    <submittedName>
        <fullName evidence="2">Glycosyltransferase</fullName>
    </submittedName>
</protein>
<gene>
    <name evidence="2" type="ORF">FHL03_08265</name>
</gene>
<dbReference type="Proteomes" id="UP000436655">
    <property type="component" value="Unassembled WGS sequence"/>
</dbReference>
<proteinExistence type="predicted"/>
<dbReference type="Pfam" id="PF00535">
    <property type="entry name" value="Glycos_transf_2"/>
    <property type="match status" value="1"/>
</dbReference>
<keyword evidence="3" id="KW-1185">Reference proteome</keyword>
<dbReference type="InterPro" id="IPR001173">
    <property type="entry name" value="Glyco_trans_2-like"/>
</dbReference>
<sequence length="254" mass="29210">MLNKKLSIIISAYNVESYISKTIESLAGQTNANFNVIAVDDCSTDNTLKVLRDFEDQYDWLTVVCHAQNAGVSAARNTGIQSADGELITFIDGDDWVEPNYVDFFLKKYEKYPELDLVTCGYYVDMPNGKSKAKSDKQHHEFADRDEAIKQIIKMNGSVMGYTWNKVYRRDIIVDNKLNFLTDLDLMEDQVFNVEYATVADGFYLDDLPLYHYVSRKKSITHKFDIDNVLNVGLATMRTYKTIHQNSKDEREEI</sequence>
<evidence type="ECO:0000259" key="1">
    <source>
        <dbReference type="Pfam" id="PF00535"/>
    </source>
</evidence>